<evidence type="ECO:0000256" key="4">
    <source>
        <dbReference type="ARBA" id="ARBA00022448"/>
    </source>
</evidence>
<dbReference type="PANTHER" id="PTHR13344">
    <property type="entry name" value="NADH-UBIQUINONE OXIDOREDUCTASE"/>
    <property type="match status" value="1"/>
</dbReference>
<accession>A0A5J4Z6Y6</accession>
<dbReference type="OrthoDB" id="276296at2759"/>
<evidence type="ECO:0000256" key="8">
    <source>
        <dbReference type="ARBA" id="ARBA00023128"/>
    </source>
</evidence>
<keyword evidence="4" id="KW-0813">Transport</keyword>
<evidence type="ECO:0000313" key="12">
    <source>
        <dbReference type="Proteomes" id="UP000324585"/>
    </source>
</evidence>
<comment type="similarity">
    <text evidence="3">Belongs to the complex I NDUFA8 subunit family.</text>
</comment>
<dbReference type="Proteomes" id="UP000324585">
    <property type="component" value="Unassembled WGS sequence"/>
</dbReference>
<protein>
    <submittedName>
        <fullName evidence="11">NADH dehydrogenase ubiquinone 1 alpha subcomplex subunit 8-A</fullName>
    </submittedName>
</protein>
<keyword evidence="5" id="KW-0679">Respiratory chain</keyword>
<proteinExistence type="inferred from homology"/>
<dbReference type="GO" id="GO:0006120">
    <property type="term" value="P:mitochondrial electron transport, NADH to ubiquinone"/>
    <property type="evidence" value="ECO:0007669"/>
    <property type="project" value="InterPro"/>
</dbReference>
<keyword evidence="12" id="KW-1185">Reference proteome</keyword>
<comment type="subcellular location">
    <subcellularLocation>
        <location evidence="2">Mitochondrion</location>
    </subcellularLocation>
</comment>
<evidence type="ECO:0000256" key="5">
    <source>
        <dbReference type="ARBA" id="ARBA00022660"/>
    </source>
</evidence>
<comment type="caution">
    <text evidence="11">The sequence shown here is derived from an EMBL/GenBank/DDBJ whole genome shotgun (WGS) entry which is preliminary data.</text>
</comment>
<keyword evidence="7" id="KW-0249">Electron transport</keyword>
<keyword evidence="11" id="KW-0830">Ubiquinone</keyword>
<keyword evidence="8" id="KW-0496">Mitochondrion</keyword>
<evidence type="ECO:0000256" key="10">
    <source>
        <dbReference type="SAM" id="MobiDB-lite"/>
    </source>
</evidence>
<reference evidence="12" key="1">
    <citation type="journal article" date="2019" name="Nat. Commun.">
        <title>Expansion of phycobilisome linker gene families in mesophilic red algae.</title>
        <authorList>
            <person name="Lee J."/>
            <person name="Kim D."/>
            <person name="Bhattacharya D."/>
            <person name="Yoon H.S."/>
        </authorList>
    </citation>
    <scope>NUCLEOTIDE SEQUENCE [LARGE SCALE GENOMIC DNA]</scope>
    <source>
        <strain evidence="12">CCMP 1328</strain>
    </source>
</reference>
<keyword evidence="9" id="KW-1015">Disulfide bond</keyword>
<dbReference type="AlphaFoldDB" id="A0A5J4Z6Y6"/>
<feature type="region of interest" description="Disordered" evidence="10">
    <location>
        <begin position="136"/>
        <end position="164"/>
    </location>
</feature>
<gene>
    <name evidence="11" type="ORF">FVE85_6349</name>
</gene>
<evidence type="ECO:0000256" key="1">
    <source>
        <dbReference type="ARBA" id="ARBA00003195"/>
    </source>
</evidence>
<evidence type="ECO:0000256" key="7">
    <source>
        <dbReference type="ARBA" id="ARBA00022982"/>
    </source>
</evidence>
<evidence type="ECO:0000256" key="3">
    <source>
        <dbReference type="ARBA" id="ARBA00010705"/>
    </source>
</evidence>
<dbReference type="PANTHER" id="PTHR13344:SF0">
    <property type="entry name" value="NADH DEHYDROGENASE [UBIQUINONE] 1 ALPHA SUBCOMPLEX SUBUNIT 8"/>
    <property type="match status" value="1"/>
</dbReference>
<evidence type="ECO:0000256" key="9">
    <source>
        <dbReference type="ARBA" id="ARBA00023157"/>
    </source>
</evidence>
<organism evidence="11 12">
    <name type="scientific">Porphyridium purpureum</name>
    <name type="common">Red alga</name>
    <name type="synonym">Porphyridium cruentum</name>
    <dbReference type="NCBI Taxonomy" id="35688"/>
    <lineage>
        <taxon>Eukaryota</taxon>
        <taxon>Rhodophyta</taxon>
        <taxon>Bangiophyceae</taxon>
        <taxon>Porphyridiales</taxon>
        <taxon>Porphyridiaceae</taxon>
        <taxon>Porphyridium</taxon>
    </lineage>
</organism>
<sequence length="164" mass="16931">MPDAVSDIARPAPLATSSVLYAASKYIGILCRGENVSYLECKAEHANPADCLDRGAKVQSCVADVLAALASTCPESFTQYAKCIEDEPMEEYAFHECRSRETVLSKCAVPALKIKEVYAELEAAHAAAVEASAAAETQTAGGSAASEGAPASSVSAAAASPSER</sequence>
<dbReference type="EMBL" id="VRMN01000001">
    <property type="protein sequence ID" value="KAA8498764.1"/>
    <property type="molecule type" value="Genomic_DNA"/>
</dbReference>
<dbReference type="InterPro" id="IPR016680">
    <property type="entry name" value="NDUFA8"/>
</dbReference>
<keyword evidence="6" id="KW-0677">Repeat</keyword>
<evidence type="ECO:0000256" key="6">
    <source>
        <dbReference type="ARBA" id="ARBA00022737"/>
    </source>
</evidence>
<evidence type="ECO:0000256" key="2">
    <source>
        <dbReference type="ARBA" id="ARBA00004173"/>
    </source>
</evidence>
<dbReference type="GO" id="GO:0005739">
    <property type="term" value="C:mitochondrion"/>
    <property type="evidence" value="ECO:0007669"/>
    <property type="project" value="UniProtKB-SubCell"/>
</dbReference>
<comment type="function">
    <text evidence="1">Accessory subunit of the mitochondrial membrane respiratory chain NADH dehydrogenase (Complex I), that is believed not to be involved in catalysis. Complex I functions in the transfer of electrons from NADH to the respiratory chain. The immediate electron acceptor for the enzyme is believed to be ubiquinone.</text>
</comment>
<name>A0A5J4Z6Y6_PORPP</name>
<evidence type="ECO:0000313" key="11">
    <source>
        <dbReference type="EMBL" id="KAA8498764.1"/>
    </source>
</evidence>